<dbReference type="PANTHER" id="PTHR11934">
    <property type="entry name" value="RIBOSE-5-PHOSPHATE ISOMERASE"/>
    <property type="match status" value="1"/>
</dbReference>
<comment type="caution">
    <text evidence="4">The sequence shown here is derived from an EMBL/GenBank/DDBJ whole genome shotgun (WGS) entry which is preliminary data.</text>
</comment>
<dbReference type="RefSeq" id="WP_213518054.1">
    <property type="nucleotide sequence ID" value="NZ_BOSE01000007.1"/>
</dbReference>
<dbReference type="NCBIfam" id="NF001924">
    <property type="entry name" value="PRK00702.1"/>
    <property type="match status" value="1"/>
</dbReference>
<dbReference type="GO" id="GO:0005737">
    <property type="term" value="C:cytoplasm"/>
    <property type="evidence" value="ECO:0007669"/>
    <property type="project" value="TreeGrafter"/>
</dbReference>
<name>A0A920CYP1_9BACL</name>
<evidence type="ECO:0000256" key="2">
    <source>
        <dbReference type="ARBA" id="ARBA00023235"/>
    </source>
</evidence>
<dbReference type="AlphaFoldDB" id="A0A920CYP1"/>
<protein>
    <recommendedName>
        <fullName evidence="3">Ribose-5-phosphate isomerase A</fullName>
        <ecNumber evidence="3">5.3.1.6</ecNumber>
    </recommendedName>
    <alternativeName>
        <fullName evidence="3">Phosphoriboisomerase A</fullName>
        <shortName evidence="3">PRI</shortName>
    </alternativeName>
</protein>
<dbReference type="Gene3D" id="3.30.70.260">
    <property type="match status" value="1"/>
</dbReference>
<gene>
    <name evidence="3 4" type="primary">rpiA</name>
    <name evidence="4" type="ORF">J40TS1_37080</name>
</gene>
<feature type="binding site" evidence="3">
    <location>
        <begin position="93"/>
        <end position="96"/>
    </location>
    <ligand>
        <name>substrate</name>
    </ligand>
</feature>
<dbReference type="HAMAP" id="MF_00170">
    <property type="entry name" value="Rib_5P_isom_A"/>
    <property type="match status" value="1"/>
</dbReference>
<dbReference type="InterPro" id="IPR020672">
    <property type="entry name" value="Ribose5P_isomerase_typA_subgr"/>
</dbReference>
<dbReference type="Gene3D" id="3.40.50.1360">
    <property type="match status" value="1"/>
</dbReference>
<dbReference type="Proteomes" id="UP000683139">
    <property type="component" value="Unassembled WGS sequence"/>
</dbReference>
<feature type="active site" description="Proton acceptor" evidence="3">
    <location>
        <position position="102"/>
    </location>
</feature>
<dbReference type="FunFam" id="3.40.50.1360:FF:000001">
    <property type="entry name" value="Ribose-5-phosphate isomerase A"/>
    <property type="match status" value="1"/>
</dbReference>
<sequence>MEAKRIAAERAVDDVRDGMIVGLGTGSTAYYAIQRLGRLVQQGLSIQAIATSLQSEQLATQLGIPLVSFSEMTELDLTIDGADEVDSAFNLIKGGGGALLREKIVAAASKQLTIVVDEHKVVRQLGKFALPVEIVKFGYEATIRKLFQLGCEPILRARDGELYVTDNGNYIVDCSFNQIAAPVELHRELNLIPGVVDNGLFVGMTKKVIVGYDNGDVQVLES</sequence>
<comment type="function">
    <text evidence="3">Catalyzes the reversible conversion of ribose-5-phosphate to ribulose 5-phosphate.</text>
</comment>
<comment type="pathway">
    <text evidence="3">Carbohydrate degradation; pentose phosphate pathway; D-ribose 5-phosphate from D-ribulose 5-phosphate (non-oxidative stage): step 1/1.</text>
</comment>
<comment type="catalytic activity">
    <reaction evidence="1 3">
        <text>aldehydo-D-ribose 5-phosphate = D-ribulose 5-phosphate</text>
        <dbReference type="Rhea" id="RHEA:14657"/>
        <dbReference type="ChEBI" id="CHEBI:58121"/>
        <dbReference type="ChEBI" id="CHEBI:58273"/>
        <dbReference type="EC" id="5.3.1.6"/>
    </reaction>
</comment>
<keyword evidence="2 3" id="KW-0413">Isomerase</keyword>
<keyword evidence="5" id="KW-1185">Reference proteome</keyword>
<dbReference type="GO" id="GO:0009052">
    <property type="term" value="P:pentose-phosphate shunt, non-oxidative branch"/>
    <property type="evidence" value="ECO:0007669"/>
    <property type="project" value="UniProtKB-UniRule"/>
</dbReference>
<dbReference type="SUPFAM" id="SSF75445">
    <property type="entry name" value="D-ribose-5-phosphate isomerase (RpiA), lid domain"/>
    <property type="match status" value="1"/>
</dbReference>
<comment type="subunit">
    <text evidence="3">Homodimer.</text>
</comment>
<dbReference type="NCBIfam" id="TIGR00021">
    <property type="entry name" value="rpiA"/>
    <property type="match status" value="1"/>
</dbReference>
<dbReference type="GO" id="GO:0006014">
    <property type="term" value="P:D-ribose metabolic process"/>
    <property type="evidence" value="ECO:0007669"/>
    <property type="project" value="TreeGrafter"/>
</dbReference>
<feature type="binding site" evidence="3">
    <location>
        <position position="120"/>
    </location>
    <ligand>
        <name>substrate</name>
    </ligand>
</feature>
<dbReference type="EC" id="5.3.1.6" evidence="3"/>
<feature type="binding site" evidence="3">
    <location>
        <begin position="80"/>
        <end position="83"/>
    </location>
    <ligand>
        <name>substrate</name>
    </ligand>
</feature>
<evidence type="ECO:0000313" key="5">
    <source>
        <dbReference type="Proteomes" id="UP000683139"/>
    </source>
</evidence>
<organism evidence="4 5">
    <name type="scientific">Paenibacillus montaniterrae</name>
    <dbReference type="NCBI Taxonomy" id="429341"/>
    <lineage>
        <taxon>Bacteria</taxon>
        <taxon>Bacillati</taxon>
        <taxon>Bacillota</taxon>
        <taxon>Bacilli</taxon>
        <taxon>Bacillales</taxon>
        <taxon>Paenibacillaceae</taxon>
        <taxon>Paenibacillus</taxon>
    </lineage>
</organism>
<reference evidence="4" key="1">
    <citation type="submission" date="2021-03" db="EMBL/GenBank/DDBJ databases">
        <title>Antimicrobial resistance genes in bacteria isolated from Japanese honey, and their potential for conferring macrolide and lincosamide resistance in the American foulbrood pathogen Paenibacillus larvae.</title>
        <authorList>
            <person name="Okamoto M."/>
            <person name="Kumagai M."/>
            <person name="Kanamori H."/>
            <person name="Takamatsu D."/>
        </authorList>
    </citation>
    <scope>NUCLEOTIDE SEQUENCE</scope>
    <source>
        <strain evidence="4">J40TS1</strain>
    </source>
</reference>
<accession>A0A920CYP1</accession>
<evidence type="ECO:0000313" key="4">
    <source>
        <dbReference type="EMBL" id="GIP18066.1"/>
    </source>
</evidence>
<dbReference type="InterPro" id="IPR004788">
    <property type="entry name" value="Ribose5P_isomerase_type_A"/>
</dbReference>
<dbReference type="Pfam" id="PF06026">
    <property type="entry name" value="Rib_5-P_isom_A"/>
    <property type="match status" value="1"/>
</dbReference>
<feature type="binding site" evidence="3">
    <location>
        <begin position="25"/>
        <end position="28"/>
    </location>
    <ligand>
        <name>substrate</name>
    </ligand>
</feature>
<evidence type="ECO:0000256" key="1">
    <source>
        <dbReference type="ARBA" id="ARBA00001713"/>
    </source>
</evidence>
<dbReference type="CDD" id="cd01398">
    <property type="entry name" value="RPI_A"/>
    <property type="match status" value="1"/>
</dbReference>
<dbReference type="PANTHER" id="PTHR11934:SF0">
    <property type="entry name" value="RIBOSE-5-PHOSPHATE ISOMERASE"/>
    <property type="match status" value="1"/>
</dbReference>
<evidence type="ECO:0000256" key="3">
    <source>
        <dbReference type="HAMAP-Rule" id="MF_00170"/>
    </source>
</evidence>
<dbReference type="EMBL" id="BOSE01000007">
    <property type="protein sequence ID" value="GIP18066.1"/>
    <property type="molecule type" value="Genomic_DNA"/>
</dbReference>
<dbReference type="GO" id="GO:0004751">
    <property type="term" value="F:ribose-5-phosphate isomerase activity"/>
    <property type="evidence" value="ECO:0007669"/>
    <property type="project" value="UniProtKB-UniRule"/>
</dbReference>
<comment type="similarity">
    <text evidence="3">Belongs to the ribose 5-phosphate isomerase family.</text>
</comment>
<dbReference type="InterPro" id="IPR037171">
    <property type="entry name" value="NagB/RpiA_transferase-like"/>
</dbReference>
<dbReference type="SUPFAM" id="SSF100950">
    <property type="entry name" value="NagB/RpiA/CoA transferase-like"/>
    <property type="match status" value="1"/>
</dbReference>
<proteinExistence type="inferred from homology"/>